<reference evidence="1 2" key="1">
    <citation type="submission" date="2019-11" db="EMBL/GenBank/DDBJ databases">
        <title>Draft genome sequences of five Paenibacillus species of dairy origin.</title>
        <authorList>
            <person name="Olajide A.M."/>
            <person name="Chen S."/>
            <person name="Lapointe G."/>
        </authorList>
    </citation>
    <scope>NUCLEOTIDE SEQUENCE [LARGE SCALE GENOMIC DNA]</scope>
    <source>
        <strain evidence="1 2">12CR55</strain>
    </source>
</reference>
<sequence>MSGEFVIPPKYYQVKEFSEGLAGTRKKKGGKWGYVDSSGKEVIKYKYQSVWVFENGVAPFENKDKYGYMNKEGNHIWNNVFSTASEFKNGLGLVTYNGEWGYVDGQGNWVYKLKNFNLLH</sequence>
<evidence type="ECO:0000313" key="1">
    <source>
        <dbReference type="EMBL" id="MUG44313.1"/>
    </source>
</evidence>
<dbReference type="SUPFAM" id="SSF69360">
    <property type="entry name" value="Cell wall binding repeat"/>
    <property type="match status" value="1"/>
</dbReference>
<dbReference type="PANTHER" id="PTHR37841:SF1">
    <property type="entry name" value="DUF3298 DOMAIN-CONTAINING PROTEIN"/>
    <property type="match status" value="1"/>
</dbReference>
<dbReference type="OrthoDB" id="210273at2"/>
<comment type="caution">
    <text evidence="1">The sequence shown here is derived from an EMBL/GenBank/DDBJ whole genome shotgun (WGS) entry which is preliminary data.</text>
</comment>
<dbReference type="PANTHER" id="PTHR37841">
    <property type="entry name" value="GLR2918 PROTEIN"/>
    <property type="match status" value="1"/>
</dbReference>
<evidence type="ECO:0000313" key="2">
    <source>
        <dbReference type="Proteomes" id="UP000447876"/>
    </source>
</evidence>
<evidence type="ECO:0008006" key="3">
    <source>
        <dbReference type="Google" id="ProtNLM"/>
    </source>
</evidence>
<proteinExistence type="predicted"/>
<protein>
    <recommendedName>
        <fullName evidence="3">WG repeat-containing protein</fullName>
    </recommendedName>
</protein>
<name>A0A7X2YYT2_9BACL</name>
<dbReference type="AlphaFoldDB" id="A0A7X2YYT2"/>
<dbReference type="InterPro" id="IPR032774">
    <property type="entry name" value="WG_beta_rep"/>
</dbReference>
<gene>
    <name evidence="1" type="ORF">GNP95_04795</name>
</gene>
<dbReference type="Pfam" id="PF14903">
    <property type="entry name" value="WG_beta_rep"/>
    <property type="match status" value="2"/>
</dbReference>
<dbReference type="Proteomes" id="UP000447876">
    <property type="component" value="Unassembled WGS sequence"/>
</dbReference>
<organism evidence="1 2">
    <name type="scientific">Paenibacillus woosongensis</name>
    <dbReference type="NCBI Taxonomy" id="307580"/>
    <lineage>
        <taxon>Bacteria</taxon>
        <taxon>Bacillati</taxon>
        <taxon>Bacillota</taxon>
        <taxon>Bacilli</taxon>
        <taxon>Bacillales</taxon>
        <taxon>Paenibacillaceae</taxon>
        <taxon>Paenibacillus</taxon>
    </lineage>
</organism>
<dbReference type="EMBL" id="WNZW01000001">
    <property type="protein sequence ID" value="MUG44313.1"/>
    <property type="molecule type" value="Genomic_DNA"/>
</dbReference>
<accession>A0A7X2YYT2</accession>